<sequence length="72" mass="8569">MALISKARFNQKEKVKVELSSEVLRKIEAYCQWSQIDDISFFIEEAACYVFAKDKEWKAYQKQAKKTENTER</sequence>
<gene>
    <name evidence="1" type="ORF">NCTC13315_00110</name>
</gene>
<evidence type="ECO:0000313" key="1">
    <source>
        <dbReference type="EMBL" id="STX27604.1"/>
    </source>
</evidence>
<protein>
    <submittedName>
        <fullName evidence="1">Uncharacterized protein</fullName>
    </submittedName>
</protein>
<organism evidence="1 2">
    <name type="scientific">Legionella beliardensis</name>
    <dbReference type="NCBI Taxonomy" id="91822"/>
    <lineage>
        <taxon>Bacteria</taxon>
        <taxon>Pseudomonadati</taxon>
        <taxon>Pseudomonadota</taxon>
        <taxon>Gammaproteobacteria</taxon>
        <taxon>Legionellales</taxon>
        <taxon>Legionellaceae</taxon>
        <taxon>Legionella</taxon>
    </lineage>
</organism>
<name>A0A378I527_9GAMM</name>
<accession>A0A378I527</accession>
<proteinExistence type="predicted"/>
<dbReference type="EMBL" id="UGNV01000001">
    <property type="protein sequence ID" value="STX27604.1"/>
    <property type="molecule type" value="Genomic_DNA"/>
</dbReference>
<dbReference type="AlphaFoldDB" id="A0A378I527"/>
<dbReference type="RefSeq" id="WP_115301405.1">
    <property type="nucleotide sequence ID" value="NZ_CAAAHO010000003.1"/>
</dbReference>
<dbReference type="Proteomes" id="UP000254968">
    <property type="component" value="Unassembled WGS sequence"/>
</dbReference>
<keyword evidence="2" id="KW-1185">Reference proteome</keyword>
<dbReference type="OrthoDB" id="5641080at2"/>
<evidence type="ECO:0000313" key="2">
    <source>
        <dbReference type="Proteomes" id="UP000254968"/>
    </source>
</evidence>
<reference evidence="1 2" key="1">
    <citation type="submission" date="2018-06" db="EMBL/GenBank/DDBJ databases">
        <authorList>
            <consortium name="Pathogen Informatics"/>
            <person name="Doyle S."/>
        </authorList>
    </citation>
    <scope>NUCLEOTIDE SEQUENCE [LARGE SCALE GENOMIC DNA]</scope>
    <source>
        <strain evidence="1 2">NCTC13315</strain>
    </source>
</reference>